<dbReference type="PRINTS" id="PR00758">
    <property type="entry name" value="ARSENICPUMP"/>
</dbReference>
<accession>A0ABY2QKQ1</accession>
<dbReference type="EMBL" id="SSTI01000002">
    <property type="protein sequence ID" value="THG41678.1"/>
    <property type="molecule type" value="Genomic_DNA"/>
</dbReference>
<evidence type="ECO:0000256" key="6">
    <source>
        <dbReference type="ARBA" id="ARBA00022989"/>
    </source>
</evidence>
<evidence type="ECO:0000313" key="11">
    <source>
        <dbReference type="Proteomes" id="UP000308038"/>
    </source>
</evidence>
<keyword evidence="3" id="KW-0813">Transport</keyword>
<evidence type="ECO:0000256" key="1">
    <source>
        <dbReference type="ARBA" id="ARBA00004651"/>
    </source>
</evidence>
<evidence type="ECO:0000256" key="2">
    <source>
        <dbReference type="ARBA" id="ARBA00009843"/>
    </source>
</evidence>
<keyword evidence="11" id="KW-1185">Reference proteome</keyword>
<keyword evidence="6 8" id="KW-1133">Transmembrane helix</keyword>
<feature type="transmembrane region" description="Helical" evidence="8">
    <location>
        <begin position="61"/>
        <end position="81"/>
    </location>
</feature>
<evidence type="ECO:0000313" key="10">
    <source>
        <dbReference type="EMBL" id="THG41678.1"/>
    </source>
</evidence>
<feature type="transmembrane region" description="Helical" evidence="8">
    <location>
        <begin position="327"/>
        <end position="351"/>
    </location>
</feature>
<evidence type="ECO:0000256" key="3">
    <source>
        <dbReference type="ARBA" id="ARBA00022448"/>
    </source>
</evidence>
<evidence type="ECO:0000256" key="5">
    <source>
        <dbReference type="ARBA" id="ARBA00022692"/>
    </source>
</evidence>
<dbReference type="Proteomes" id="UP000308038">
    <property type="component" value="Unassembled WGS sequence"/>
</dbReference>
<dbReference type="RefSeq" id="WP_136450808.1">
    <property type="nucleotide sequence ID" value="NZ_SSTI01000002.1"/>
</dbReference>
<feature type="transmembrane region" description="Helical" evidence="8">
    <location>
        <begin position="371"/>
        <end position="390"/>
    </location>
</feature>
<comment type="similarity">
    <text evidence="2">Belongs to the CitM (TC 2.A.11) transporter family.</text>
</comment>
<sequence>MDLTLVIFFLVYLVMGLGALPFFRVGRTGAALIGGMAVMTVGSITPRQAWSAIDYSTMGMLFGLMVVSSAFVVSGFYGWLARKAAGSKMSERGLLALLIVVGGVMAAFLTNDVVAVSMCPLLLSITMARGLNPVPFLLGFCFAVNTGAAGTIIGSPQNIIAAQKLHLSFAGLSEITVGPALLSLPVIWGVISMLYRNRWALPAANQEAVAGRGAGAEAASAKTVETSEPPPFSLGETLKAAVTAVAVILAFIFSDWPRETIALTAAGFLLLSRKVSSRSLLHEVDGDLLLLVMGLFVVNAGLSATGLPQKLVTDLASQGINLADPPVLFLISSVISDLVGNNPAVMMLVPYLHADADPNALGAALSLGTHFSSNLVVFGSLAGIIIVEQAKDRGVRISGGEFSKAGGLVTLATMVIAGLWLWI</sequence>
<feature type="transmembrane region" description="Helical" evidence="8">
    <location>
        <begin position="402"/>
        <end position="422"/>
    </location>
</feature>
<gene>
    <name evidence="10" type="ORF">E5988_04050</name>
</gene>
<keyword evidence="7 8" id="KW-0472">Membrane</keyword>
<reference evidence="10 11" key="1">
    <citation type="submission" date="2019-04" db="EMBL/GenBank/DDBJ databases">
        <title>Microbes associate with the intestines of laboratory mice.</title>
        <authorList>
            <person name="Navarre W."/>
            <person name="Wong E."/>
            <person name="Huang K.C."/>
            <person name="Tropini C."/>
            <person name="Ng K."/>
            <person name="Yu B."/>
        </authorList>
    </citation>
    <scope>NUCLEOTIDE SEQUENCE [LARGE SCALE GENOMIC DNA]</scope>
    <source>
        <strain evidence="10 11">NM83_B4-11</strain>
    </source>
</reference>
<evidence type="ECO:0000259" key="9">
    <source>
        <dbReference type="Pfam" id="PF03600"/>
    </source>
</evidence>
<organism evidence="10 11">
    <name type="scientific">Sphingomonas olei</name>
    <dbReference type="NCBI Taxonomy" id="1886787"/>
    <lineage>
        <taxon>Bacteria</taxon>
        <taxon>Pseudomonadati</taxon>
        <taxon>Pseudomonadota</taxon>
        <taxon>Alphaproteobacteria</taxon>
        <taxon>Sphingomonadales</taxon>
        <taxon>Sphingomonadaceae</taxon>
        <taxon>Sphingomonas</taxon>
    </lineage>
</organism>
<dbReference type="Pfam" id="PF03600">
    <property type="entry name" value="CitMHS"/>
    <property type="match status" value="1"/>
</dbReference>
<feature type="transmembrane region" description="Helical" evidence="8">
    <location>
        <begin position="136"/>
        <end position="155"/>
    </location>
</feature>
<feature type="transmembrane region" description="Helical" evidence="8">
    <location>
        <begin position="30"/>
        <end position="49"/>
    </location>
</feature>
<feature type="transmembrane region" description="Helical" evidence="8">
    <location>
        <begin position="93"/>
        <end position="116"/>
    </location>
</feature>
<dbReference type="PANTHER" id="PTHR43302">
    <property type="entry name" value="TRANSPORTER ARSB-RELATED"/>
    <property type="match status" value="1"/>
</dbReference>
<comment type="caution">
    <text evidence="10">The sequence shown here is derived from an EMBL/GenBank/DDBJ whole genome shotgun (WGS) entry which is preliminary data.</text>
</comment>
<keyword evidence="5 8" id="KW-0812">Transmembrane</keyword>
<evidence type="ECO:0000256" key="8">
    <source>
        <dbReference type="SAM" id="Phobius"/>
    </source>
</evidence>
<evidence type="ECO:0000256" key="4">
    <source>
        <dbReference type="ARBA" id="ARBA00022475"/>
    </source>
</evidence>
<dbReference type="PANTHER" id="PTHR43302:SF5">
    <property type="entry name" value="TRANSPORTER ARSB-RELATED"/>
    <property type="match status" value="1"/>
</dbReference>
<protein>
    <submittedName>
        <fullName evidence="10">DUF1646 domain-containing protein</fullName>
    </submittedName>
</protein>
<feature type="transmembrane region" description="Helical" evidence="8">
    <location>
        <begin position="288"/>
        <end position="307"/>
    </location>
</feature>
<keyword evidence="4" id="KW-1003">Cell membrane</keyword>
<feature type="transmembrane region" description="Helical" evidence="8">
    <location>
        <begin position="167"/>
        <end position="191"/>
    </location>
</feature>
<evidence type="ECO:0000256" key="7">
    <source>
        <dbReference type="ARBA" id="ARBA00023136"/>
    </source>
</evidence>
<feature type="domain" description="Citrate transporter-like" evidence="9">
    <location>
        <begin position="24"/>
        <end position="366"/>
    </location>
</feature>
<name>A0ABY2QKQ1_9SPHN</name>
<proteinExistence type="inferred from homology"/>
<dbReference type="InterPro" id="IPR000802">
    <property type="entry name" value="Arsenical_pump_ArsB"/>
</dbReference>
<comment type="subcellular location">
    <subcellularLocation>
        <location evidence="1">Cell membrane</location>
        <topology evidence="1">Multi-pass membrane protein</topology>
    </subcellularLocation>
</comment>
<dbReference type="InterPro" id="IPR004680">
    <property type="entry name" value="Cit_transptr-like_dom"/>
</dbReference>
<feature type="transmembrane region" description="Helical" evidence="8">
    <location>
        <begin position="6"/>
        <end position="23"/>
    </location>
</feature>